<dbReference type="HOGENOM" id="CLU_2441078_0_0_1"/>
<accession>A0A0D0CWF0</accession>
<evidence type="ECO:0000256" key="1">
    <source>
        <dbReference type="SAM" id="MobiDB-lite"/>
    </source>
</evidence>
<keyword evidence="3" id="KW-1185">Reference proteome</keyword>
<feature type="region of interest" description="Disordered" evidence="1">
    <location>
        <begin position="1"/>
        <end position="34"/>
    </location>
</feature>
<dbReference type="EMBL" id="KN834762">
    <property type="protein sequence ID" value="KIK64162.1"/>
    <property type="molecule type" value="Genomic_DNA"/>
</dbReference>
<reference evidence="2 3" key="1">
    <citation type="submission" date="2014-04" db="EMBL/GenBank/DDBJ databases">
        <title>Evolutionary Origins and Diversification of the Mycorrhizal Mutualists.</title>
        <authorList>
            <consortium name="DOE Joint Genome Institute"/>
            <consortium name="Mycorrhizal Genomics Consortium"/>
            <person name="Kohler A."/>
            <person name="Kuo A."/>
            <person name="Nagy L.G."/>
            <person name="Floudas D."/>
            <person name="Copeland A."/>
            <person name="Barry K.W."/>
            <person name="Cichocki N."/>
            <person name="Veneault-Fourrey C."/>
            <person name="LaButti K."/>
            <person name="Lindquist E.A."/>
            <person name="Lipzen A."/>
            <person name="Lundell T."/>
            <person name="Morin E."/>
            <person name="Murat C."/>
            <person name="Riley R."/>
            <person name="Ohm R."/>
            <person name="Sun H."/>
            <person name="Tunlid A."/>
            <person name="Henrissat B."/>
            <person name="Grigoriev I.V."/>
            <person name="Hibbett D.S."/>
            <person name="Martin F."/>
        </authorList>
    </citation>
    <scope>NUCLEOTIDE SEQUENCE [LARGE SCALE GENOMIC DNA]</scope>
    <source>
        <strain evidence="2 3">FD-317 M1</strain>
    </source>
</reference>
<gene>
    <name evidence="2" type="ORF">GYMLUDRAFT_40422</name>
</gene>
<organism evidence="2 3">
    <name type="scientific">Collybiopsis luxurians FD-317 M1</name>
    <dbReference type="NCBI Taxonomy" id="944289"/>
    <lineage>
        <taxon>Eukaryota</taxon>
        <taxon>Fungi</taxon>
        <taxon>Dikarya</taxon>
        <taxon>Basidiomycota</taxon>
        <taxon>Agaricomycotina</taxon>
        <taxon>Agaricomycetes</taxon>
        <taxon>Agaricomycetidae</taxon>
        <taxon>Agaricales</taxon>
        <taxon>Marasmiineae</taxon>
        <taxon>Omphalotaceae</taxon>
        <taxon>Collybiopsis</taxon>
        <taxon>Collybiopsis luxurians</taxon>
    </lineage>
</organism>
<evidence type="ECO:0000313" key="2">
    <source>
        <dbReference type="EMBL" id="KIK64162.1"/>
    </source>
</evidence>
<dbReference type="Proteomes" id="UP000053593">
    <property type="component" value="Unassembled WGS sequence"/>
</dbReference>
<evidence type="ECO:0000313" key="3">
    <source>
        <dbReference type="Proteomes" id="UP000053593"/>
    </source>
</evidence>
<proteinExistence type="predicted"/>
<feature type="region of interest" description="Disordered" evidence="1">
    <location>
        <begin position="52"/>
        <end position="90"/>
    </location>
</feature>
<dbReference type="AlphaFoldDB" id="A0A0D0CWF0"/>
<name>A0A0D0CWF0_9AGAR</name>
<sequence length="90" mass="9495">MQNISPEPSLLSVEPGVGIGSHKGKGKAKATLQDADSQAKLSNLINSPVSSHIIPDTVESRAWPGDQKNPEGFHHSPLQRGPEYAEGGQS</sequence>
<protein>
    <submittedName>
        <fullName evidence="2">Uncharacterized protein</fullName>
    </submittedName>
</protein>